<organism evidence="1 2">
    <name type="scientific">Corchorus capsularis</name>
    <name type="common">Jute</name>
    <dbReference type="NCBI Taxonomy" id="210143"/>
    <lineage>
        <taxon>Eukaryota</taxon>
        <taxon>Viridiplantae</taxon>
        <taxon>Streptophyta</taxon>
        <taxon>Embryophyta</taxon>
        <taxon>Tracheophyta</taxon>
        <taxon>Spermatophyta</taxon>
        <taxon>Magnoliopsida</taxon>
        <taxon>eudicotyledons</taxon>
        <taxon>Gunneridae</taxon>
        <taxon>Pentapetalae</taxon>
        <taxon>rosids</taxon>
        <taxon>malvids</taxon>
        <taxon>Malvales</taxon>
        <taxon>Malvaceae</taxon>
        <taxon>Grewioideae</taxon>
        <taxon>Apeibeae</taxon>
        <taxon>Corchorus</taxon>
    </lineage>
</organism>
<reference evidence="1 2" key="1">
    <citation type="submission" date="2013-09" db="EMBL/GenBank/DDBJ databases">
        <title>Corchorus capsularis genome sequencing.</title>
        <authorList>
            <person name="Alam M."/>
            <person name="Haque M.S."/>
            <person name="Islam M.S."/>
            <person name="Emdad E.M."/>
            <person name="Islam M.M."/>
            <person name="Ahmed B."/>
            <person name="Halim A."/>
            <person name="Hossen Q.M.M."/>
            <person name="Hossain M.Z."/>
            <person name="Ahmed R."/>
            <person name="Khan M.M."/>
            <person name="Islam R."/>
            <person name="Rashid M.M."/>
            <person name="Khan S.A."/>
            <person name="Rahman M.S."/>
            <person name="Alam M."/>
        </authorList>
    </citation>
    <scope>NUCLEOTIDE SEQUENCE [LARGE SCALE GENOMIC DNA]</scope>
    <source>
        <strain evidence="2">cv. CVL-1</strain>
        <tissue evidence="1">Whole seedling</tissue>
    </source>
</reference>
<dbReference type="EMBL" id="AWWV01014390">
    <property type="protein sequence ID" value="OMO57294.1"/>
    <property type="molecule type" value="Genomic_DNA"/>
</dbReference>
<accession>A0A1R3GGT7</accession>
<evidence type="ECO:0000313" key="1">
    <source>
        <dbReference type="EMBL" id="OMO57294.1"/>
    </source>
</evidence>
<evidence type="ECO:0000313" key="2">
    <source>
        <dbReference type="Proteomes" id="UP000188268"/>
    </source>
</evidence>
<dbReference type="AlphaFoldDB" id="A0A1R3GGT7"/>
<gene>
    <name evidence="1" type="ORF">CCACVL1_25848</name>
</gene>
<dbReference type="Gramene" id="OMO57294">
    <property type="protein sequence ID" value="OMO57294"/>
    <property type="gene ID" value="CCACVL1_25848"/>
</dbReference>
<protein>
    <submittedName>
        <fullName evidence="1">Uncharacterized protein</fullName>
    </submittedName>
</protein>
<name>A0A1R3GGT7_COCAP</name>
<keyword evidence="2" id="KW-1185">Reference proteome</keyword>
<proteinExistence type="predicted"/>
<comment type="caution">
    <text evidence="1">The sequence shown here is derived from an EMBL/GenBank/DDBJ whole genome shotgun (WGS) entry which is preliminary data.</text>
</comment>
<dbReference type="Proteomes" id="UP000188268">
    <property type="component" value="Unassembled WGS sequence"/>
</dbReference>
<sequence length="31" mass="3451">MATKSLRKPPSNFQGNLQVSILANPRMPIKI</sequence>